<keyword evidence="17" id="KW-1185">Reference proteome</keyword>
<evidence type="ECO:0000313" key="17">
    <source>
        <dbReference type="Proteomes" id="UP000264820"/>
    </source>
</evidence>
<dbReference type="GO" id="GO:0051156">
    <property type="term" value="P:glucose 6-phosphate metabolic process"/>
    <property type="evidence" value="ECO:0007669"/>
    <property type="project" value="TreeGrafter"/>
</dbReference>
<dbReference type="InterPro" id="IPR016275">
    <property type="entry name" value="Glucose-6-phosphatase"/>
</dbReference>
<keyword evidence="9 14" id="KW-1133">Transmembrane helix</keyword>
<dbReference type="GO" id="GO:0006094">
    <property type="term" value="P:gluconeogenesis"/>
    <property type="evidence" value="ECO:0007669"/>
    <property type="project" value="UniProtKB-UniPathway"/>
</dbReference>
<evidence type="ECO:0000313" key="16">
    <source>
        <dbReference type="Ensembl" id="ENSHCOP00000001159.1"/>
    </source>
</evidence>
<dbReference type="GO" id="GO:0005789">
    <property type="term" value="C:endoplasmic reticulum membrane"/>
    <property type="evidence" value="ECO:0007669"/>
    <property type="project" value="UniProtKB-SubCell"/>
</dbReference>
<feature type="active site" description="Proton donor" evidence="12">
    <location>
        <position position="114"/>
    </location>
</feature>
<feature type="transmembrane region" description="Helical" evidence="14">
    <location>
        <begin position="56"/>
        <end position="77"/>
    </location>
</feature>
<evidence type="ECO:0000256" key="5">
    <source>
        <dbReference type="ARBA" id="ARBA00022432"/>
    </source>
</evidence>
<comment type="pathway">
    <text evidence="2">Carbohydrate biosynthesis; gluconeogenesis.</text>
</comment>
<dbReference type="Proteomes" id="UP000264820">
    <property type="component" value="Unplaced"/>
</dbReference>
<evidence type="ECO:0000256" key="2">
    <source>
        <dbReference type="ARBA" id="ARBA00004742"/>
    </source>
</evidence>
<dbReference type="PANTHER" id="PTHR12591:SF2">
    <property type="entry name" value="GLUCOSE-6-PHOSPHATASE 3"/>
    <property type="match status" value="1"/>
</dbReference>
<dbReference type="STRING" id="109280.ENSHCOP00000001159"/>
<name>A0A3Q3D2X8_HIPCM</name>
<feature type="domain" description="Phosphatidic acid phosphatase type 2/haloperoxidase" evidence="15">
    <location>
        <begin position="53"/>
        <end position="187"/>
    </location>
</feature>
<keyword evidence="10 14" id="KW-0472">Membrane</keyword>
<evidence type="ECO:0000256" key="13">
    <source>
        <dbReference type="PIRSR" id="PIRSR000905-2"/>
    </source>
</evidence>
<protein>
    <recommendedName>
        <fullName evidence="11">Glucose-6-phosphatase 3</fullName>
        <ecNumber evidence="4">3.1.3.9</ecNumber>
    </recommendedName>
</protein>
<comment type="subcellular location">
    <subcellularLocation>
        <location evidence="1">Endoplasmic reticulum membrane</location>
        <topology evidence="1">Multi-pass membrane protein</topology>
    </subcellularLocation>
</comment>
<feature type="transmembrane region" description="Helical" evidence="14">
    <location>
        <begin position="145"/>
        <end position="164"/>
    </location>
</feature>
<evidence type="ECO:0000256" key="4">
    <source>
        <dbReference type="ARBA" id="ARBA00012634"/>
    </source>
</evidence>
<evidence type="ECO:0000256" key="7">
    <source>
        <dbReference type="ARBA" id="ARBA00022801"/>
    </source>
</evidence>
<keyword evidence="5" id="KW-0312">Gluconeogenesis</keyword>
<dbReference type="AlphaFoldDB" id="A0A3Q3D2X8"/>
<evidence type="ECO:0000256" key="11">
    <source>
        <dbReference type="ARBA" id="ARBA00039337"/>
    </source>
</evidence>
<feature type="active site" description="Nucleophile" evidence="12">
    <location>
        <position position="167"/>
    </location>
</feature>
<keyword evidence="7" id="KW-0378">Hydrolase</keyword>
<reference evidence="16" key="1">
    <citation type="submission" date="2025-08" db="UniProtKB">
        <authorList>
            <consortium name="Ensembl"/>
        </authorList>
    </citation>
    <scope>IDENTIFICATION</scope>
</reference>
<dbReference type="InterPro" id="IPR036938">
    <property type="entry name" value="PAP2/HPO_sf"/>
</dbReference>
<feature type="transmembrane region" description="Helical" evidence="14">
    <location>
        <begin position="115"/>
        <end position="133"/>
    </location>
</feature>
<dbReference type="UniPathway" id="UPA00138"/>
<keyword evidence="6 14" id="KW-0812">Transmembrane</keyword>
<feature type="transmembrane region" description="Helical" evidence="14">
    <location>
        <begin position="304"/>
        <end position="328"/>
    </location>
</feature>
<dbReference type="Gene3D" id="1.20.144.10">
    <property type="entry name" value="Phosphatidic acid phosphatase type 2/haloperoxidase"/>
    <property type="match status" value="1"/>
</dbReference>
<reference evidence="16" key="2">
    <citation type="submission" date="2025-09" db="UniProtKB">
        <authorList>
            <consortium name="Ensembl"/>
        </authorList>
    </citation>
    <scope>IDENTIFICATION</scope>
</reference>
<feature type="transmembrane region" description="Helical" evidence="14">
    <location>
        <begin position="25"/>
        <end position="49"/>
    </location>
</feature>
<evidence type="ECO:0000256" key="10">
    <source>
        <dbReference type="ARBA" id="ARBA00023136"/>
    </source>
</evidence>
<feature type="binding site" evidence="13">
    <location>
        <position position="161"/>
    </location>
    <ligand>
        <name>substrate</name>
    </ligand>
</feature>
<evidence type="ECO:0000256" key="14">
    <source>
        <dbReference type="SAM" id="Phobius"/>
    </source>
</evidence>
<accession>A0A3Q3D2X8</accession>
<feature type="transmembrane region" description="Helical" evidence="14">
    <location>
        <begin position="276"/>
        <end position="298"/>
    </location>
</feature>
<keyword evidence="8" id="KW-0256">Endoplasmic reticulum</keyword>
<organism evidence="16 17">
    <name type="scientific">Hippocampus comes</name>
    <name type="common">Tiger tail seahorse</name>
    <dbReference type="NCBI Taxonomy" id="109280"/>
    <lineage>
        <taxon>Eukaryota</taxon>
        <taxon>Metazoa</taxon>
        <taxon>Chordata</taxon>
        <taxon>Craniata</taxon>
        <taxon>Vertebrata</taxon>
        <taxon>Euteleostomi</taxon>
        <taxon>Actinopterygii</taxon>
        <taxon>Neopterygii</taxon>
        <taxon>Teleostei</taxon>
        <taxon>Neoteleostei</taxon>
        <taxon>Acanthomorphata</taxon>
        <taxon>Syngnathiaria</taxon>
        <taxon>Syngnathiformes</taxon>
        <taxon>Syngnathoidei</taxon>
        <taxon>Syngnathidae</taxon>
        <taxon>Hippocampus</taxon>
    </lineage>
</organism>
<evidence type="ECO:0000256" key="1">
    <source>
        <dbReference type="ARBA" id="ARBA00004477"/>
    </source>
</evidence>
<dbReference type="GO" id="GO:0004346">
    <property type="term" value="F:glucose-6-phosphatase activity"/>
    <property type="evidence" value="ECO:0007669"/>
    <property type="project" value="UniProtKB-EC"/>
</dbReference>
<feature type="transmembrane region" description="Helical" evidence="14">
    <location>
        <begin position="170"/>
        <end position="186"/>
    </location>
</feature>
<dbReference type="OMA" id="KKWCSRA"/>
<dbReference type="GeneTree" id="ENSGT00950000183150"/>
<sequence>MDCIHTYGIWMAEILQNRTKSLENLWLLITHVGGPKAAFLFVFPCSYFFCRRTGVAVLWVAAVTEWLNLMLKCVLFGERPFWWIGESQAFINKLPKVRQYSSTCENGPGSPSGHAMVTAAVWWVVASSLRSFLYRRNCSIPVTYIPYLLYGTLLVVVGISRVFVLAHFPHQVVTGSIAGLVVGMYLNSRVPEKRSFRFFVGVAVSLLLGTLILNAGLRQLGVDLSWSLALAKKWCSRSEWVRPDVAPFTSLARDCGALLGLGLAQHWKPGGWPLPWWAQTVSLALSSVALYLVCSAPLPLRPPALYYGLFFVKFAMVPQIVVLVPGLIHFMMRKMKRS</sequence>
<evidence type="ECO:0000259" key="15">
    <source>
        <dbReference type="SMART" id="SM00014"/>
    </source>
</evidence>
<evidence type="ECO:0000256" key="3">
    <source>
        <dbReference type="ARBA" id="ARBA00009266"/>
    </source>
</evidence>
<feature type="transmembrane region" description="Helical" evidence="14">
    <location>
        <begin position="198"/>
        <end position="217"/>
    </location>
</feature>
<evidence type="ECO:0000256" key="12">
    <source>
        <dbReference type="PIRSR" id="PIRSR000905-1"/>
    </source>
</evidence>
<dbReference type="Pfam" id="PF01569">
    <property type="entry name" value="PAP2"/>
    <property type="match status" value="1"/>
</dbReference>
<dbReference type="SUPFAM" id="SSF48317">
    <property type="entry name" value="Acid phosphatase/Vanadium-dependent haloperoxidase"/>
    <property type="match status" value="1"/>
</dbReference>
<comment type="similarity">
    <text evidence="3">Belongs to the glucose-6-phosphatase family.</text>
</comment>
<feature type="binding site" evidence="13">
    <location>
        <position position="79"/>
    </location>
    <ligand>
        <name>substrate</name>
    </ligand>
</feature>
<evidence type="ECO:0000256" key="8">
    <source>
        <dbReference type="ARBA" id="ARBA00022824"/>
    </source>
</evidence>
<proteinExistence type="inferred from homology"/>
<evidence type="ECO:0000256" key="9">
    <source>
        <dbReference type="ARBA" id="ARBA00022989"/>
    </source>
</evidence>
<dbReference type="PANTHER" id="PTHR12591">
    <property type="entry name" value="GLUCOSE-6-PHOSPHATASE"/>
    <property type="match status" value="1"/>
</dbReference>
<evidence type="ECO:0000256" key="6">
    <source>
        <dbReference type="ARBA" id="ARBA00022692"/>
    </source>
</evidence>
<dbReference type="EC" id="3.1.3.9" evidence="4"/>
<dbReference type="InterPro" id="IPR000326">
    <property type="entry name" value="PAP2/HPO"/>
</dbReference>
<dbReference type="Ensembl" id="ENSHCOT00000012577.1">
    <property type="protein sequence ID" value="ENSHCOP00000001159.1"/>
    <property type="gene ID" value="ENSHCOG00000002083.1"/>
</dbReference>
<dbReference type="PIRSF" id="PIRSF000905">
    <property type="entry name" value="Glucose-6-phosphatase"/>
    <property type="match status" value="1"/>
</dbReference>
<dbReference type="SMART" id="SM00014">
    <property type="entry name" value="acidPPc"/>
    <property type="match status" value="1"/>
</dbReference>